<dbReference type="InterPro" id="IPR035965">
    <property type="entry name" value="PAS-like_dom_sf"/>
</dbReference>
<evidence type="ECO:0000256" key="1">
    <source>
        <dbReference type="ARBA" id="ARBA00000085"/>
    </source>
</evidence>
<dbReference type="FunFam" id="1.10.287.130:FF:000001">
    <property type="entry name" value="Two-component sensor histidine kinase"/>
    <property type="match status" value="1"/>
</dbReference>
<dbReference type="Gene3D" id="6.10.340.10">
    <property type="match status" value="1"/>
</dbReference>
<feature type="domain" description="Histidine kinase" evidence="10">
    <location>
        <begin position="381"/>
        <end position="596"/>
    </location>
</feature>
<dbReference type="Proteomes" id="UP000036923">
    <property type="component" value="Unassembled WGS sequence"/>
</dbReference>
<dbReference type="PANTHER" id="PTHR45453">
    <property type="entry name" value="PHOSPHATE REGULON SENSOR PROTEIN PHOR"/>
    <property type="match status" value="1"/>
</dbReference>
<dbReference type="GO" id="GO:0005886">
    <property type="term" value="C:plasma membrane"/>
    <property type="evidence" value="ECO:0007669"/>
    <property type="project" value="TreeGrafter"/>
</dbReference>
<dbReference type="PROSITE" id="PS50109">
    <property type="entry name" value="HIS_KIN"/>
    <property type="match status" value="1"/>
</dbReference>
<dbReference type="CDD" id="cd00075">
    <property type="entry name" value="HATPase"/>
    <property type="match status" value="1"/>
</dbReference>
<feature type="transmembrane region" description="Helical" evidence="9">
    <location>
        <begin position="6"/>
        <end position="24"/>
    </location>
</feature>
<dbReference type="PANTHER" id="PTHR45453:SF1">
    <property type="entry name" value="PHOSPHATE REGULON SENSOR PROTEIN PHOR"/>
    <property type="match status" value="1"/>
</dbReference>
<dbReference type="InterPro" id="IPR004358">
    <property type="entry name" value="Sig_transdc_His_kin-like_C"/>
</dbReference>
<evidence type="ECO:0000256" key="6">
    <source>
        <dbReference type="ARBA" id="ARBA00022777"/>
    </source>
</evidence>
<dbReference type="CDD" id="cd06225">
    <property type="entry name" value="HAMP"/>
    <property type="match status" value="1"/>
</dbReference>
<dbReference type="CDD" id="cd00130">
    <property type="entry name" value="PAS"/>
    <property type="match status" value="1"/>
</dbReference>
<keyword evidence="13" id="KW-1185">Reference proteome</keyword>
<evidence type="ECO:0000313" key="12">
    <source>
        <dbReference type="EMBL" id="KNY29599.1"/>
    </source>
</evidence>
<dbReference type="AlphaFoldDB" id="A0A0L6JV39"/>
<evidence type="ECO:0000256" key="9">
    <source>
        <dbReference type="SAM" id="Phobius"/>
    </source>
</evidence>
<dbReference type="InterPro" id="IPR005467">
    <property type="entry name" value="His_kinase_dom"/>
</dbReference>
<evidence type="ECO:0000256" key="2">
    <source>
        <dbReference type="ARBA" id="ARBA00004370"/>
    </source>
</evidence>
<organism evidence="12 13">
    <name type="scientific">Pseudobacteroides cellulosolvens ATCC 35603 = DSM 2933</name>
    <dbReference type="NCBI Taxonomy" id="398512"/>
    <lineage>
        <taxon>Bacteria</taxon>
        <taxon>Bacillati</taxon>
        <taxon>Bacillota</taxon>
        <taxon>Clostridia</taxon>
        <taxon>Eubacteriales</taxon>
        <taxon>Oscillospiraceae</taxon>
        <taxon>Pseudobacteroides</taxon>
    </lineage>
</organism>
<dbReference type="PRINTS" id="PR00344">
    <property type="entry name" value="BCTRLSENSOR"/>
</dbReference>
<dbReference type="SMART" id="SM00388">
    <property type="entry name" value="HisKA"/>
    <property type="match status" value="1"/>
</dbReference>
<evidence type="ECO:0000256" key="7">
    <source>
        <dbReference type="ARBA" id="ARBA00023012"/>
    </source>
</evidence>
<dbReference type="InterPro" id="IPR000014">
    <property type="entry name" value="PAS"/>
</dbReference>
<dbReference type="SUPFAM" id="SSF158472">
    <property type="entry name" value="HAMP domain-like"/>
    <property type="match status" value="1"/>
</dbReference>
<dbReference type="SUPFAM" id="SSF55785">
    <property type="entry name" value="PYP-like sensor domain (PAS domain)"/>
    <property type="match status" value="1"/>
</dbReference>
<dbReference type="Gene3D" id="1.10.287.130">
    <property type="match status" value="1"/>
</dbReference>
<dbReference type="SUPFAM" id="SSF55874">
    <property type="entry name" value="ATPase domain of HSP90 chaperone/DNA topoisomerase II/histidine kinase"/>
    <property type="match status" value="1"/>
</dbReference>
<dbReference type="InterPro" id="IPR050351">
    <property type="entry name" value="BphY/WalK/GraS-like"/>
</dbReference>
<evidence type="ECO:0000256" key="4">
    <source>
        <dbReference type="ARBA" id="ARBA00022553"/>
    </source>
</evidence>
<dbReference type="CDD" id="cd00082">
    <property type="entry name" value="HisKA"/>
    <property type="match status" value="1"/>
</dbReference>
<dbReference type="SMART" id="SM00387">
    <property type="entry name" value="HATPase_c"/>
    <property type="match status" value="1"/>
</dbReference>
<dbReference type="InterPro" id="IPR036890">
    <property type="entry name" value="HATPase_C_sf"/>
</dbReference>
<keyword evidence="8 9" id="KW-0472">Membrane</keyword>
<sequence>MKKKIFLYYLILTVIGVFIAGLMISEISQKYYKAELEEKLKNNAKLIQLQLSEYRRLGISVDYNKSAKQYSSVLYPEGNSTPLKDQSNYLRVTFIDKSGKVLGESQKDYQTMDNHINRKEVQQALNGEIGKDTRFSRELKLNLLYIAVPSTPEGVITRVSVPLIQLRNIEEIIFIYTGIGVFASIILTAIIAFWFSNRITKPVNELIKVTKDISDGNFSRRSDINLDDEIGELSRTFNIMAEKLEYTLAEMTDKNIKVESIINSMYSGVIAVDNNLRIMLINTISCGMFGIKNGPGVIGMNIIEIVRNNKVNNMLKDTIKNNIPYNAEISIGPPIDKTYKVYATPIKTNSPKQINSGGIVTIHDVTNLKKLEQIRTEFVSNVTHELKTPLTSIRGFIETLKSGAIEDKNVAVKFLDIIDIEAERLSILINDILQLSEIESRQRDSDIACHNIKDIVKEVLDMLQGVSAKKGVKLDVEVEEDIKVNANRNRIKQMLINLIDNAIKYNFENGTVEIRVYKKEAKIFFIVKDNGIGIDDQHIPRIFERFYRVDKGRSRNMGGTGLGLSIVKHIVNSYNGNINITSKPGKGTEFIIQLPA</sequence>
<evidence type="ECO:0000259" key="11">
    <source>
        <dbReference type="PROSITE" id="PS50885"/>
    </source>
</evidence>
<dbReference type="InterPro" id="IPR003661">
    <property type="entry name" value="HisK_dim/P_dom"/>
</dbReference>
<dbReference type="Pfam" id="PF00672">
    <property type="entry name" value="HAMP"/>
    <property type="match status" value="1"/>
</dbReference>
<dbReference type="GO" id="GO:0016036">
    <property type="term" value="P:cellular response to phosphate starvation"/>
    <property type="evidence" value="ECO:0007669"/>
    <property type="project" value="TreeGrafter"/>
</dbReference>
<dbReference type="Pfam" id="PF00512">
    <property type="entry name" value="HisKA"/>
    <property type="match status" value="1"/>
</dbReference>
<dbReference type="EMBL" id="LGTC01000001">
    <property type="protein sequence ID" value="KNY29599.1"/>
    <property type="molecule type" value="Genomic_DNA"/>
</dbReference>
<keyword evidence="5" id="KW-0808">Transferase</keyword>
<protein>
    <recommendedName>
        <fullName evidence="3">histidine kinase</fullName>
        <ecNumber evidence="3">2.7.13.3</ecNumber>
    </recommendedName>
</protein>
<evidence type="ECO:0000313" key="13">
    <source>
        <dbReference type="Proteomes" id="UP000036923"/>
    </source>
</evidence>
<dbReference type="Gene3D" id="3.30.565.10">
    <property type="entry name" value="Histidine kinase-like ATPase, C-terminal domain"/>
    <property type="match status" value="1"/>
</dbReference>
<dbReference type="InterPro" id="IPR003660">
    <property type="entry name" value="HAMP_dom"/>
</dbReference>
<comment type="catalytic activity">
    <reaction evidence="1">
        <text>ATP + protein L-histidine = ADP + protein N-phospho-L-histidine.</text>
        <dbReference type="EC" id="2.7.13.3"/>
    </reaction>
</comment>
<dbReference type="EC" id="2.7.13.3" evidence="3"/>
<evidence type="ECO:0000256" key="3">
    <source>
        <dbReference type="ARBA" id="ARBA00012438"/>
    </source>
</evidence>
<keyword evidence="7" id="KW-0902">Two-component regulatory system</keyword>
<dbReference type="InterPro" id="IPR036097">
    <property type="entry name" value="HisK_dim/P_sf"/>
</dbReference>
<dbReference type="GO" id="GO:0000155">
    <property type="term" value="F:phosphorelay sensor kinase activity"/>
    <property type="evidence" value="ECO:0007669"/>
    <property type="project" value="InterPro"/>
</dbReference>
<reference evidence="13" key="1">
    <citation type="submission" date="2015-07" db="EMBL/GenBank/DDBJ databases">
        <title>Near-Complete Genome Sequence of the Cellulolytic Bacterium Bacteroides (Pseudobacteroides) cellulosolvens ATCC 35603.</title>
        <authorList>
            <person name="Dassa B."/>
            <person name="Utturkar S.M."/>
            <person name="Klingeman D.M."/>
            <person name="Hurt R.A."/>
            <person name="Keller M."/>
            <person name="Xu J."/>
            <person name="Reddy Y.H.K."/>
            <person name="Borovok I."/>
            <person name="Grinberg I.R."/>
            <person name="Lamed R."/>
            <person name="Zhivin O."/>
            <person name="Bayer E.A."/>
            <person name="Brown S.D."/>
        </authorList>
    </citation>
    <scope>NUCLEOTIDE SEQUENCE [LARGE SCALE GENOMIC DNA]</scope>
    <source>
        <strain evidence="13">DSM 2933</strain>
    </source>
</reference>
<name>A0A0L6JV39_9FIRM</name>
<evidence type="ECO:0000259" key="10">
    <source>
        <dbReference type="PROSITE" id="PS50109"/>
    </source>
</evidence>
<dbReference type="eggNOG" id="COG5002">
    <property type="taxonomic scope" value="Bacteria"/>
</dbReference>
<dbReference type="InterPro" id="IPR003594">
    <property type="entry name" value="HATPase_dom"/>
</dbReference>
<gene>
    <name evidence="12" type="ORF">Bccel_4873</name>
</gene>
<dbReference type="NCBIfam" id="NF046044">
    <property type="entry name" value="PnpS"/>
    <property type="match status" value="1"/>
</dbReference>
<dbReference type="SMART" id="SM00304">
    <property type="entry name" value="HAMP"/>
    <property type="match status" value="1"/>
</dbReference>
<keyword evidence="9" id="KW-1133">Transmembrane helix</keyword>
<dbReference type="Gene3D" id="3.30.450.20">
    <property type="entry name" value="PAS domain"/>
    <property type="match status" value="1"/>
</dbReference>
<evidence type="ECO:0000256" key="5">
    <source>
        <dbReference type="ARBA" id="ARBA00022679"/>
    </source>
</evidence>
<dbReference type="PATRIC" id="fig|398512.5.peg.5110"/>
<keyword evidence="4" id="KW-0597">Phosphoprotein</keyword>
<dbReference type="OrthoDB" id="9813151at2"/>
<dbReference type="GO" id="GO:0004721">
    <property type="term" value="F:phosphoprotein phosphatase activity"/>
    <property type="evidence" value="ECO:0007669"/>
    <property type="project" value="TreeGrafter"/>
</dbReference>
<proteinExistence type="predicted"/>
<accession>A0A0L6JV39</accession>
<dbReference type="FunFam" id="3.30.565.10:FF:000006">
    <property type="entry name" value="Sensor histidine kinase WalK"/>
    <property type="match status" value="1"/>
</dbReference>
<keyword evidence="6 12" id="KW-0418">Kinase</keyword>
<dbReference type="Pfam" id="PF02518">
    <property type="entry name" value="HATPase_c"/>
    <property type="match status" value="1"/>
</dbReference>
<evidence type="ECO:0000256" key="8">
    <source>
        <dbReference type="ARBA" id="ARBA00023136"/>
    </source>
</evidence>
<feature type="transmembrane region" description="Helical" evidence="9">
    <location>
        <begin position="173"/>
        <end position="195"/>
    </location>
</feature>
<comment type="subcellular location">
    <subcellularLocation>
        <location evidence="2">Membrane</location>
    </subcellularLocation>
</comment>
<dbReference type="STRING" id="398512.Bccel_4873"/>
<keyword evidence="9" id="KW-0812">Transmembrane</keyword>
<dbReference type="PROSITE" id="PS50885">
    <property type="entry name" value="HAMP"/>
    <property type="match status" value="1"/>
</dbReference>
<feature type="domain" description="HAMP" evidence="11">
    <location>
        <begin position="197"/>
        <end position="249"/>
    </location>
</feature>
<dbReference type="SUPFAM" id="SSF47384">
    <property type="entry name" value="Homodimeric domain of signal transducing histidine kinase"/>
    <property type="match status" value="1"/>
</dbReference>
<comment type="caution">
    <text evidence="12">The sequence shown here is derived from an EMBL/GenBank/DDBJ whole genome shotgun (WGS) entry which is preliminary data.</text>
</comment>
<dbReference type="RefSeq" id="WP_036935278.1">
    <property type="nucleotide sequence ID" value="NZ_JQKC01000001.1"/>
</dbReference>